<evidence type="ECO:0000256" key="2">
    <source>
        <dbReference type="ARBA" id="ARBA00022670"/>
    </source>
</evidence>
<evidence type="ECO:0000256" key="3">
    <source>
        <dbReference type="ARBA" id="ARBA00022801"/>
    </source>
</evidence>
<keyword evidence="3" id="KW-0378">Hydrolase</keyword>
<gene>
    <name evidence="9" type="primary">LOC101901761</name>
</gene>
<evidence type="ECO:0000256" key="1">
    <source>
        <dbReference type="ARBA" id="ARBA00007664"/>
    </source>
</evidence>
<evidence type="ECO:0000313" key="9">
    <source>
        <dbReference type="RefSeq" id="XP_005186018.2"/>
    </source>
</evidence>
<dbReference type="InterPro" id="IPR043504">
    <property type="entry name" value="Peptidase_S1_PA_chymotrypsin"/>
</dbReference>
<comment type="similarity">
    <text evidence="1">Belongs to the peptidase S1 family.</text>
</comment>
<sequence length="277" mass="30824">MLSVRHNFTLTTLFGLGLLLFCQQCRAVPMRIYNGIDTDITNARFMAQVKTRRGGSFECGAAIVSKKFVISAAHCYDNSEPDYYKVVVGEDELERQNSLNKTYPGPTPKTFRVVDIITHPKYREGKLDYDVAMLELDGEIEFDRLYIDKVKLCEKPPKAGEKMIVYGWGNTRDVTDEESGTSYSNKLQRIDSPVMPQPKCEEIHVRENRPITHTMFCAVVEDGKDACQGDSGGPAILNGALCGIVSWGIGCGSDDHAGVYTSVMSVKRFITNTIKKG</sequence>
<dbReference type="InterPro" id="IPR009003">
    <property type="entry name" value="Peptidase_S1_PA"/>
</dbReference>
<dbReference type="Pfam" id="PF00089">
    <property type="entry name" value="Trypsin"/>
    <property type="match status" value="1"/>
</dbReference>
<evidence type="ECO:0000256" key="4">
    <source>
        <dbReference type="ARBA" id="ARBA00022825"/>
    </source>
</evidence>
<keyword evidence="6" id="KW-0732">Signal</keyword>
<dbReference type="InterPro" id="IPR050430">
    <property type="entry name" value="Peptidase_S1"/>
</dbReference>
<dbReference type="PRINTS" id="PR00722">
    <property type="entry name" value="CHYMOTRYPSIN"/>
</dbReference>
<keyword evidence="2" id="KW-0645">Protease</keyword>
<dbReference type="Gene3D" id="2.40.10.10">
    <property type="entry name" value="Trypsin-like serine proteases"/>
    <property type="match status" value="1"/>
</dbReference>
<dbReference type="PANTHER" id="PTHR24276">
    <property type="entry name" value="POLYSERASE-RELATED"/>
    <property type="match status" value="1"/>
</dbReference>
<dbReference type="CDD" id="cd00190">
    <property type="entry name" value="Tryp_SPc"/>
    <property type="match status" value="1"/>
</dbReference>
<dbReference type="STRING" id="7370.A0A1I8N0Y1"/>
<dbReference type="RefSeq" id="XP_005186018.2">
    <property type="nucleotide sequence ID" value="XM_005185961.3"/>
</dbReference>
<keyword evidence="4" id="KW-0720">Serine protease</keyword>
<dbReference type="SUPFAM" id="SSF50494">
    <property type="entry name" value="Trypsin-like serine proteases"/>
    <property type="match status" value="1"/>
</dbReference>
<accession>A0A9J7CVH4</accession>
<evidence type="ECO:0000256" key="6">
    <source>
        <dbReference type="SAM" id="SignalP"/>
    </source>
</evidence>
<dbReference type="PANTHER" id="PTHR24276:SF98">
    <property type="entry name" value="FI18310P1-RELATED"/>
    <property type="match status" value="1"/>
</dbReference>
<dbReference type="PROSITE" id="PS50240">
    <property type="entry name" value="TRYPSIN_DOM"/>
    <property type="match status" value="1"/>
</dbReference>
<dbReference type="OrthoDB" id="296632at2759"/>
<keyword evidence="5" id="KW-1015">Disulfide bond</keyword>
<dbReference type="SMART" id="SM00020">
    <property type="entry name" value="Tryp_SPc"/>
    <property type="match status" value="1"/>
</dbReference>
<evidence type="ECO:0000313" key="8">
    <source>
        <dbReference type="Proteomes" id="UP001652621"/>
    </source>
</evidence>
<name>A0A9J7CVH4_MUSDO</name>
<protein>
    <submittedName>
        <fullName evidence="9">Trypsin-2-like</fullName>
    </submittedName>
</protein>
<dbReference type="InterPro" id="IPR018114">
    <property type="entry name" value="TRYPSIN_HIS"/>
</dbReference>
<dbReference type="VEuPathDB" id="VectorBase:MDOMA2_010082"/>
<keyword evidence="8" id="KW-1185">Reference proteome</keyword>
<dbReference type="InterPro" id="IPR001254">
    <property type="entry name" value="Trypsin_dom"/>
</dbReference>
<dbReference type="eggNOG" id="KOG3627">
    <property type="taxonomic scope" value="Eukaryota"/>
</dbReference>
<dbReference type="InterPro" id="IPR001314">
    <property type="entry name" value="Peptidase_S1A"/>
</dbReference>
<organism evidence="8 9">
    <name type="scientific">Musca domestica</name>
    <name type="common">House fly</name>
    <dbReference type="NCBI Taxonomy" id="7370"/>
    <lineage>
        <taxon>Eukaryota</taxon>
        <taxon>Metazoa</taxon>
        <taxon>Ecdysozoa</taxon>
        <taxon>Arthropoda</taxon>
        <taxon>Hexapoda</taxon>
        <taxon>Insecta</taxon>
        <taxon>Pterygota</taxon>
        <taxon>Neoptera</taxon>
        <taxon>Endopterygota</taxon>
        <taxon>Diptera</taxon>
        <taxon>Brachycera</taxon>
        <taxon>Muscomorpha</taxon>
        <taxon>Muscoidea</taxon>
        <taxon>Muscidae</taxon>
        <taxon>Musca</taxon>
    </lineage>
</organism>
<dbReference type="PROSITE" id="PS00134">
    <property type="entry name" value="TRYPSIN_HIS"/>
    <property type="match status" value="1"/>
</dbReference>
<feature type="chain" id="PRO_5046097794" evidence="6">
    <location>
        <begin position="28"/>
        <end position="277"/>
    </location>
</feature>
<evidence type="ECO:0000259" key="7">
    <source>
        <dbReference type="PROSITE" id="PS50240"/>
    </source>
</evidence>
<evidence type="ECO:0000256" key="5">
    <source>
        <dbReference type="ARBA" id="ARBA00023157"/>
    </source>
</evidence>
<feature type="signal peptide" evidence="6">
    <location>
        <begin position="1"/>
        <end position="27"/>
    </location>
</feature>
<reference evidence="9" key="1">
    <citation type="submission" date="2025-08" db="UniProtKB">
        <authorList>
            <consortium name="RefSeq"/>
        </authorList>
    </citation>
    <scope>IDENTIFICATION</scope>
    <source>
        <strain evidence="9">Aabys</strain>
        <tissue evidence="9">Whole body</tissue>
    </source>
</reference>
<proteinExistence type="inferred from homology"/>
<dbReference type="VEuPathDB" id="VectorBase:MDOA010406"/>
<dbReference type="Proteomes" id="UP001652621">
    <property type="component" value="Unplaced"/>
</dbReference>
<feature type="domain" description="Peptidase S1" evidence="7">
    <location>
        <begin position="32"/>
        <end position="275"/>
    </location>
</feature>
<dbReference type="GeneID" id="101901761"/>